<dbReference type="PANTHER" id="PTHR35011">
    <property type="entry name" value="2,3-DIKETO-L-GULONATE TRAP TRANSPORTER SMALL PERMEASE PROTEIN YIAM"/>
    <property type="match status" value="1"/>
</dbReference>
<reference evidence="12" key="1">
    <citation type="submission" date="2018-06" db="EMBL/GenBank/DDBJ databases">
        <title>Description of Blautia argi sp. nov., a new anaerobic isolated from dog feces.</title>
        <authorList>
            <person name="Chang Y.-H."/>
            <person name="Paek J."/>
            <person name="Shin Y."/>
        </authorList>
    </citation>
    <scope>NUCLEOTIDE SEQUENCE [LARGE SCALE GENOMIC DNA]</scope>
    <source>
        <strain evidence="12">KCTC 15426</strain>
    </source>
</reference>
<protein>
    <submittedName>
        <fullName evidence="11">TRAP transporter small permease</fullName>
    </submittedName>
</protein>
<dbReference type="OrthoDB" id="9814265at2"/>
<evidence type="ECO:0000256" key="8">
    <source>
        <dbReference type="ARBA" id="ARBA00038436"/>
    </source>
</evidence>
<dbReference type="Pfam" id="PF04290">
    <property type="entry name" value="DctQ"/>
    <property type="match status" value="1"/>
</dbReference>
<evidence type="ECO:0000313" key="11">
    <source>
        <dbReference type="EMBL" id="AWY98813.1"/>
    </source>
</evidence>
<feature type="transmembrane region" description="Helical" evidence="9">
    <location>
        <begin position="90"/>
        <end position="111"/>
    </location>
</feature>
<accession>A0A2Z4UCL1</accession>
<evidence type="ECO:0000256" key="6">
    <source>
        <dbReference type="ARBA" id="ARBA00022989"/>
    </source>
</evidence>
<evidence type="ECO:0000313" key="12">
    <source>
        <dbReference type="Proteomes" id="UP000250003"/>
    </source>
</evidence>
<comment type="subcellular location">
    <subcellularLocation>
        <location evidence="1">Cell inner membrane</location>
        <topology evidence="1">Multi-pass membrane protein</topology>
    </subcellularLocation>
</comment>
<evidence type="ECO:0000256" key="2">
    <source>
        <dbReference type="ARBA" id="ARBA00022448"/>
    </source>
</evidence>
<feature type="domain" description="Tripartite ATP-independent periplasmic transporters DctQ component" evidence="10">
    <location>
        <begin position="27"/>
        <end position="157"/>
    </location>
</feature>
<keyword evidence="12" id="KW-1185">Reference proteome</keyword>
<dbReference type="GO" id="GO:0005886">
    <property type="term" value="C:plasma membrane"/>
    <property type="evidence" value="ECO:0007669"/>
    <property type="project" value="UniProtKB-SubCell"/>
</dbReference>
<organism evidence="11 12">
    <name type="scientific">Blautia argi</name>
    <dbReference type="NCBI Taxonomy" id="1912897"/>
    <lineage>
        <taxon>Bacteria</taxon>
        <taxon>Bacillati</taxon>
        <taxon>Bacillota</taxon>
        <taxon>Clostridia</taxon>
        <taxon>Lachnospirales</taxon>
        <taxon>Lachnospiraceae</taxon>
        <taxon>Blautia</taxon>
    </lineage>
</organism>
<evidence type="ECO:0000259" key="10">
    <source>
        <dbReference type="Pfam" id="PF04290"/>
    </source>
</evidence>
<dbReference type="Proteomes" id="UP000250003">
    <property type="component" value="Chromosome"/>
</dbReference>
<comment type="similarity">
    <text evidence="8">Belongs to the TRAP transporter small permease family.</text>
</comment>
<dbReference type="InterPro" id="IPR007387">
    <property type="entry name" value="TRAP_DctQ"/>
</dbReference>
<feature type="transmembrane region" description="Helical" evidence="9">
    <location>
        <begin position="51"/>
        <end position="69"/>
    </location>
</feature>
<dbReference type="EMBL" id="CP030280">
    <property type="protein sequence ID" value="AWY98813.1"/>
    <property type="molecule type" value="Genomic_DNA"/>
</dbReference>
<evidence type="ECO:0000256" key="5">
    <source>
        <dbReference type="ARBA" id="ARBA00022692"/>
    </source>
</evidence>
<feature type="transmembrane region" description="Helical" evidence="9">
    <location>
        <begin position="131"/>
        <end position="153"/>
    </location>
</feature>
<dbReference type="GO" id="GO:0022857">
    <property type="term" value="F:transmembrane transporter activity"/>
    <property type="evidence" value="ECO:0007669"/>
    <property type="project" value="TreeGrafter"/>
</dbReference>
<keyword evidence="4" id="KW-0997">Cell inner membrane</keyword>
<evidence type="ECO:0000256" key="1">
    <source>
        <dbReference type="ARBA" id="ARBA00004429"/>
    </source>
</evidence>
<dbReference type="InterPro" id="IPR055348">
    <property type="entry name" value="DctQ"/>
</dbReference>
<keyword evidence="5 9" id="KW-0812">Transmembrane</keyword>
<sequence length="167" mass="18160">MLETLTKIKKGMNFVLSRIAAVLLSAMTLLVLYQVFTRYVLNSPAAFTEEVVRYLLIWTGFIGAAYAFSTRQHMALVIVRDKVSPGAKKGLMVFVDALILLFAVFVVIIGGTKLALSAVHEYSALLGISRGLVYAMAPVAGVFIVLAQVINLYEDVTGNVIEEGEEA</sequence>
<evidence type="ECO:0000256" key="4">
    <source>
        <dbReference type="ARBA" id="ARBA00022519"/>
    </source>
</evidence>
<proteinExistence type="inferred from homology"/>
<dbReference type="RefSeq" id="WP_111920299.1">
    <property type="nucleotide sequence ID" value="NZ_CAUWHR010000010.1"/>
</dbReference>
<evidence type="ECO:0000256" key="9">
    <source>
        <dbReference type="SAM" id="Phobius"/>
    </source>
</evidence>
<dbReference type="PANTHER" id="PTHR35011:SF2">
    <property type="entry name" value="2,3-DIKETO-L-GULONATE TRAP TRANSPORTER SMALL PERMEASE PROTEIN YIAM"/>
    <property type="match status" value="1"/>
</dbReference>
<keyword evidence="2" id="KW-0813">Transport</keyword>
<keyword evidence="7 9" id="KW-0472">Membrane</keyword>
<gene>
    <name evidence="11" type="ORF">DQQ01_12415</name>
</gene>
<keyword evidence="3" id="KW-1003">Cell membrane</keyword>
<dbReference type="AlphaFoldDB" id="A0A2Z4UCL1"/>
<dbReference type="KEGG" id="blau:DQQ01_12415"/>
<keyword evidence="6 9" id="KW-1133">Transmembrane helix</keyword>
<name>A0A2Z4UCL1_9FIRM</name>
<feature type="transmembrane region" description="Helical" evidence="9">
    <location>
        <begin position="12"/>
        <end position="36"/>
    </location>
</feature>
<dbReference type="GO" id="GO:0015740">
    <property type="term" value="P:C4-dicarboxylate transport"/>
    <property type="evidence" value="ECO:0007669"/>
    <property type="project" value="TreeGrafter"/>
</dbReference>
<evidence type="ECO:0000256" key="7">
    <source>
        <dbReference type="ARBA" id="ARBA00023136"/>
    </source>
</evidence>
<evidence type="ECO:0000256" key="3">
    <source>
        <dbReference type="ARBA" id="ARBA00022475"/>
    </source>
</evidence>